<accession>A0A200J7W5</accession>
<dbReference type="Pfam" id="PF05157">
    <property type="entry name" value="MshEN"/>
    <property type="match status" value="1"/>
</dbReference>
<name>A0A200J7W5_9ENTE</name>
<reference evidence="7" key="3">
    <citation type="submission" date="2024-03" db="EMBL/GenBank/DDBJ databases">
        <title>The Genome Sequence of Enterococcus sp. DIV0238c.</title>
        <authorList>
            <consortium name="The Broad Institute Genomics Platform"/>
            <consortium name="The Broad Institute Microbial Omics Core"/>
            <consortium name="The Broad Institute Genomic Center for Infectious Diseases"/>
            <person name="Earl A."/>
            <person name="Manson A."/>
            <person name="Gilmore M."/>
            <person name="Schwartman J."/>
            <person name="Shea T."/>
            <person name="Abouelleil A."/>
            <person name="Cao P."/>
            <person name="Chapman S."/>
            <person name="Cusick C."/>
            <person name="Young S."/>
            <person name="Neafsey D."/>
            <person name="Nusbaum C."/>
            <person name="Birren B."/>
        </authorList>
    </citation>
    <scope>NUCLEOTIDE SEQUENCE</scope>
    <source>
        <strain evidence="7">9D6_DIV0238</strain>
    </source>
</reference>
<dbReference type="Gene3D" id="3.30.300.160">
    <property type="entry name" value="Type II secretion system, protein E, N-terminal domain"/>
    <property type="match status" value="1"/>
</dbReference>
<gene>
    <name evidence="7" type="ORF">A5889_001046</name>
    <name evidence="6" type="ORF">A5889_002033</name>
</gene>
<comment type="similarity">
    <text evidence="1">Belongs to the GSP E family.</text>
</comment>
<dbReference type="Gene3D" id="3.30.450.90">
    <property type="match status" value="1"/>
</dbReference>
<dbReference type="CDD" id="cd01129">
    <property type="entry name" value="PulE-GspE-like"/>
    <property type="match status" value="1"/>
</dbReference>
<evidence type="ECO:0000313" key="7">
    <source>
        <dbReference type="EMBL" id="WYJ93546.1"/>
    </source>
</evidence>
<protein>
    <submittedName>
        <fullName evidence="7">Type IV pilus assembly protein PilB</fullName>
    </submittedName>
</protein>
<dbReference type="FunFam" id="3.30.450.90:FF:000001">
    <property type="entry name" value="Type II secretion system ATPase GspE"/>
    <property type="match status" value="1"/>
</dbReference>
<feature type="domain" description="AAA+ ATPase" evidence="5">
    <location>
        <begin position="333"/>
        <end position="454"/>
    </location>
</feature>
<dbReference type="EMBL" id="CP147246">
    <property type="protein sequence ID" value="WYJ93546.1"/>
    <property type="molecule type" value="Genomic_DNA"/>
</dbReference>
<dbReference type="GO" id="GO:0016887">
    <property type="term" value="F:ATP hydrolysis activity"/>
    <property type="evidence" value="ECO:0007669"/>
    <property type="project" value="TreeGrafter"/>
</dbReference>
<dbReference type="Proteomes" id="UP000196151">
    <property type="component" value="Chromosome"/>
</dbReference>
<evidence type="ECO:0000256" key="3">
    <source>
        <dbReference type="ARBA" id="ARBA00022840"/>
    </source>
</evidence>
<dbReference type="Gene3D" id="3.40.50.300">
    <property type="entry name" value="P-loop containing nucleotide triphosphate hydrolases"/>
    <property type="match status" value="1"/>
</dbReference>
<dbReference type="PANTHER" id="PTHR30258:SF2">
    <property type="entry name" value="COMG OPERON PROTEIN 1"/>
    <property type="match status" value="1"/>
</dbReference>
<evidence type="ECO:0000256" key="4">
    <source>
        <dbReference type="SAM" id="MobiDB-lite"/>
    </source>
</evidence>
<evidence type="ECO:0000313" key="6">
    <source>
        <dbReference type="EMBL" id="OUZ33322.1"/>
    </source>
</evidence>
<dbReference type="InterPro" id="IPR003593">
    <property type="entry name" value="AAA+_ATPase"/>
</dbReference>
<proteinExistence type="inferred from homology"/>
<feature type="region of interest" description="Disordered" evidence="4">
    <location>
        <begin position="1"/>
        <end position="23"/>
    </location>
</feature>
<dbReference type="InterPro" id="IPR007831">
    <property type="entry name" value="T2SS_GspE_N"/>
</dbReference>
<reference evidence="6" key="1">
    <citation type="submission" date="2017-05" db="EMBL/GenBank/DDBJ databases">
        <title>The Genome Sequence of Enterococcus sp. 9D6_DIV0238.</title>
        <authorList>
            <consortium name="The Broad Institute Genomics Platform"/>
            <consortium name="The Broad Institute Genomic Center for Infectious Diseases"/>
            <person name="Earl A."/>
            <person name="Manson A."/>
            <person name="Schwartman J."/>
            <person name="Gilmore M."/>
            <person name="Abouelleil A."/>
            <person name="Cao P."/>
            <person name="Chapman S."/>
            <person name="Cusick C."/>
            <person name="Shea T."/>
            <person name="Young S."/>
            <person name="Neafsey D."/>
            <person name="Nusbaum C."/>
            <person name="Birren B."/>
        </authorList>
    </citation>
    <scope>NUCLEOTIDE SEQUENCE [LARGE SCALE GENOMIC DNA]</scope>
    <source>
        <strain evidence="6">9D6_DIV0238</strain>
    </source>
</reference>
<dbReference type="SUPFAM" id="SSF52540">
    <property type="entry name" value="P-loop containing nucleoside triphosphate hydrolases"/>
    <property type="match status" value="1"/>
</dbReference>
<dbReference type="InterPro" id="IPR001482">
    <property type="entry name" value="T2SS/T4SS_dom"/>
</dbReference>
<evidence type="ECO:0000256" key="2">
    <source>
        <dbReference type="ARBA" id="ARBA00022741"/>
    </source>
</evidence>
<dbReference type="GO" id="GO:0005524">
    <property type="term" value="F:ATP binding"/>
    <property type="evidence" value="ECO:0007669"/>
    <property type="project" value="UniProtKB-KW"/>
</dbReference>
<dbReference type="InterPro" id="IPR037257">
    <property type="entry name" value="T2SS_E_N_sf"/>
</dbReference>
<keyword evidence="3" id="KW-0067">ATP-binding</keyword>
<dbReference type="PANTHER" id="PTHR30258">
    <property type="entry name" value="TYPE II SECRETION SYSTEM PROTEIN GSPE-RELATED"/>
    <property type="match status" value="1"/>
</dbReference>
<dbReference type="EMBL" id="NIBQ01000002">
    <property type="protein sequence ID" value="OUZ33322.1"/>
    <property type="molecule type" value="Genomic_DNA"/>
</dbReference>
<dbReference type="SUPFAM" id="SSF160246">
    <property type="entry name" value="EspE N-terminal domain-like"/>
    <property type="match status" value="1"/>
</dbReference>
<keyword evidence="8" id="KW-1185">Reference proteome</keyword>
<evidence type="ECO:0000259" key="5">
    <source>
        <dbReference type="SMART" id="SM00382"/>
    </source>
</evidence>
<dbReference type="GO" id="GO:0005886">
    <property type="term" value="C:plasma membrane"/>
    <property type="evidence" value="ECO:0007669"/>
    <property type="project" value="TreeGrafter"/>
</dbReference>
<dbReference type="AlphaFoldDB" id="A0A200J7W5"/>
<dbReference type="RefSeq" id="WP_242585538.1">
    <property type="nucleotide sequence ID" value="NZ_CP147246.1"/>
</dbReference>
<reference evidence="7" key="2">
    <citation type="submission" date="2017-05" db="EMBL/GenBank/DDBJ databases">
        <authorList>
            <consortium name="The Broad Institute Genomics Platform"/>
            <consortium name="The Broad Institute Genomic Center for Infectious Diseases"/>
            <person name="Earl A."/>
            <person name="Manson A."/>
            <person name="Schwartman J."/>
            <person name="Gilmore M."/>
            <person name="Abouelleil A."/>
            <person name="Cao P."/>
            <person name="Chapman S."/>
            <person name="Cusick C."/>
            <person name="Shea T."/>
            <person name="Young S."/>
            <person name="Neafsey D."/>
            <person name="Nusbaum C."/>
            <person name="Birren B."/>
        </authorList>
    </citation>
    <scope>NUCLEOTIDE SEQUENCE</scope>
    <source>
        <strain evidence="7">9D6_DIV0238</strain>
    </source>
</reference>
<organism evidence="6">
    <name type="scientific">Candidatus Enterococcus dunnyi</name>
    <dbReference type="NCBI Taxonomy" id="1834192"/>
    <lineage>
        <taxon>Bacteria</taxon>
        <taxon>Bacillati</taxon>
        <taxon>Bacillota</taxon>
        <taxon>Bacilli</taxon>
        <taxon>Lactobacillales</taxon>
        <taxon>Enterococcaceae</taxon>
        <taxon>Enterococcus</taxon>
    </lineage>
</organism>
<feature type="compositionally biased region" description="Basic residues" evidence="4">
    <location>
        <begin position="1"/>
        <end position="11"/>
    </location>
</feature>
<feature type="compositionally biased region" description="Basic and acidic residues" evidence="4">
    <location>
        <begin position="12"/>
        <end position="21"/>
    </location>
</feature>
<dbReference type="InterPro" id="IPR027417">
    <property type="entry name" value="P-loop_NTPase"/>
</dbReference>
<sequence length="581" mass="64573">MEERRKRRRKVRTAEQVDRHSATSASGLDKAELLVLAVQYKMLTKKQANEVSAQLSPKMTVERLLIEGDYLSEEQLMSLKSRQTGIRIMDLFNVERDSAVLDLVSKKFAQKNQLFPVKKKKGRLVVAMVNPMDYDVINELRLLTGLSILPYFSLSADIDQMITDHYPEDMMLEEWLQDASDDLPGEAAQVNSVLEDDSPIIKLVNSLLQTAVDKKASDIHFDPQKKSLNVRIRVDGELLDLNQLPKNVQSAVTSRIKIMSSLDITETRLPQDGRARIPNGRRMVDLRVSVLPTIYGEKIVIRIIDMSSGLRGLDEFNFDPDVLKGIKHLLKQPHGIFLVTGPTGSGKSSTLYAALNELNTPNVNIITVEDPVEYQLDGVNQVLVNSDIGLDFAAGLRSILRQDPNVVMVGEIRDGETAEIAIRASMTGHLVLSTLHTNDSIATVSRLIDMGVDSFLVANALTGVLSQRLVRTLCSSCKVAEPASLEEIEFLEKHHLYTDTLYSSTGCKKCNMTGFKGRMAIQELFIVTPDARLVISRNGEANELEKVAKKNGMKKLLDDGLDKVVRGYTTIAEVLKATSSE</sequence>
<dbReference type="FunFam" id="3.40.50.300:FF:000398">
    <property type="entry name" value="Type IV pilus assembly ATPase PilB"/>
    <property type="match status" value="1"/>
</dbReference>
<dbReference type="SMART" id="SM00382">
    <property type="entry name" value="AAA"/>
    <property type="match status" value="1"/>
</dbReference>
<keyword evidence="2" id="KW-0547">Nucleotide-binding</keyword>
<dbReference type="Pfam" id="PF00437">
    <property type="entry name" value="T2SSE"/>
    <property type="match status" value="1"/>
</dbReference>
<evidence type="ECO:0000313" key="8">
    <source>
        <dbReference type="Proteomes" id="UP000196151"/>
    </source>
</evidence>
<evidence type="ECO:0000256" key="1">
    <source>
        <dbReference type="ARBA" id="ARBA00006611"/>
    </source>
</evidence>